<dbReference type="InterPro" id="IPR038314">
    <property type="entry name" value="T6SS_sf"/>
</dbReference>
<dbReference type="RefSeq" id="WP_115543793.1">
    <property type="nucleotide sequence ID" value="NZ_NXLQ01000038.1"/>
</dbReference>
<dbReference type="Gene3D" id="1.20.120.1620">
    <property type="match status" value="1"/>
</dbReference>
<dbReference type="Proteomes" id="UP000256379">
    <property type="component" value="Unassembled WGS sequence"/>
</dbReference>
<protein>
    <submittedName>
        <fullName evidence="1">Uncharacterized protein</fullName>
    </submittedName>
</protein>
<name>A0A3D8I9V2_9HELI</name>
<organism evidence="1 2">
    <name type="scientific">Helicobacter didelphidarum</name>
    <dbReference type="NCBI Taxonomy" id="2040648"/>
    <lineage>
        <taxon>Bacteria</taxon>
        <taxon>Pseudomonadati</taxon>
        <taxon>Campylobacterota</taxon>
        <taxon>Epsilonproteobacteria</taxon>
        <taxon>Campylobacterales</taxon>
        <taxon>Helicobacteraceae</taxon>
        <taxon>Helicobacter</taxon>
    </lineage>
</organism>
<dbReference type="AlphaFoldDB" id="A0A3D8I9V2"/>
<comment type="caution">
    <text evidence="1">The sequence shown here is derived from an EMBL/GenBank/DDBJ whole genome shotgun (WGS) entry which is preliminary data.</text>
</comment>
<gene>
    <name evidence="1" type="ORF">CQA53_09675</name>
</gene>
<keyword evidence="2" id="KW-1185">Reference proteome</keyword>
<dbReference type="EMBL" id="NXLQ01000038">
    <property type="protein sequence ID" value="RDU61940.1"/>
    <property type="molecule type" value="Genomic_DNA"/>
</dbReference>
<sequence length="127" mass="15114">MKRILLIMLVVSHCIYASDRDNAEWEEFVFVTKKNLGFSLCVREFYKDSNLPLGIAESPNAFNSIEIVNPHDGNNILIFIKNNIHRYLPQFKNEKFYAKYQPWYFVACLDMYNSKEYEDMIKNLKDE</sequence>
<reference evidence="1 2" key="1">
    <citation type="submission" date="2018-04" db="EMBL/GenBank/DDBJ databases">
        <title>Novel Campyloabacter and Helicobacter Species and Strains.</title>
        <authorList>
            <person name="Mannion A.J."/>
            <person name="Shen Z."/>
            <person name="Fox J.G."/>
        </authorList>
    </citation>
    <scope>NUCLEOTIDE SEQUENCE [LARGE SCALE GENOMIC DNA]</scope>
    <source>
        <strain evidence="1 2">MIT 17-337</strain>
    </source>
</reference>
<dbReference type="OrthoDB" id="5325555at2"/>
<proteinExistence type="predicted"/>
<evidence type="ECO:0000313" key="1">
    <source>
        <dbReference type="EMBL" id="RDU61940.1"/>
    </source>
</evidence>
<evidence type="ECO:0000313" key="2">
    <source>
        <dbReference type="Proteomes" id="UP000256379"/>
    </source>
</evidence>
<accession>A0A3D8I9V2</accession>